<evidence type="ECO:0000256" key="3">
    <source>
        <dbReference type="ARBA" id="ARBA00022448"/>
    </source>
</evidence>
<feature type="transmembrane region" description="Helical" evidence="9">
    <location>
        <begin position="924"/>
        <end position="949"/>
    </location>
</feature>
<dbReference type="RefSeq" id="WP_201085975.1">
    <property type="nucleotide sequence ID" value="NZ_CAJNAS010000026.1"/>
</dbReference>
<keyword evidence="5 9" id="KW-0997">Cell inner membrane</keyword>
<keyword evidence="7 9" id="KW-1133">Transmembrane helix</keyword>
<dbReference type="Gene3D" id="1.20.1640.10">
    <property type="entry name" value="Multidrug efflux transporter AcrB transmembrane domain"/>
    <property type="match status" value="2"/>
</dbReference>
<evidence type="ECO:0000259" key="11">
    <source>
        <dbReference type="PROSITE" id="PS50156"/>
    </source>
</evidence>
<feature type="region of interest" description="Disordered" evidence="10">
    <location>
        <begin position="1037"/>
        <end position="1066"/>
    </location>
</feature>
<evidence type="ECO:0000256" key="6">
    <source>
        <dbReference type="ARBA" id="ARBA00022692"/>
    </source>
</evidence>
<keyword evidence="6 9" id="KW-0812">Transmembrane</keyword>
<feature type="transmembrane region" description="Helical" evidence="9">
    <location>
        <begin position="970"/>
        <end position="993"/>
    </location>
</feature>
<dbReference type="FunFam" id="3.30.70.1430:FF:000001">
    <property type="entry name" value="Efflux pump membrane transporter"/>
    <property type="match status" value="1"/>
</dbReference>
<evidence type="ECO:0000256" key="1">
    <source>
        <dbReference type="ARBA" id="ARBA00004429"/>
    </source>
</evidence>
<evidence type="ECO:0000256" key="9">
    <source>
        <dbReference type="RuleBase" id="RU364070"/>
    </source>
</evidence>
<dbReference type="EMBL" id="CAJNAS010000026">
    <property type="protein sequence ID" value="CAE6955811.1"/>
    <property type="molecule type" value="Genomic_DNA"/>
</dbReference>
<feature type="compositionally biased region" description="Basic and acidic residues" evidence="10">
    <location>
        <begin position="1040"/>
        <end position="1052"/>
    </location>
</feature>
<dbReference type="PROSITE" id="PS50156">
    <property type="entry name" value="SSD"/>
    <property type="match status" value="1"/>
</dbReference>
<dbReference type="Gene3D" id="3.30.70.1320">
    <property type="entry name" value="Multidrug efflux transporter AcrB pore domain like"/>
    <property type="match status" value="1"/>
</dbReference>
<evidence type="ECO:0000256" key="4">
    <source>
        <dbReference type="ARBA" id="ARBA00022475"/>
    </source>
</evidence>
<dbReference type="PANTHER" id="PTHR32063:SF13">
    <property type="entry name" value="MULTIDRUG EFFLUX PUMP SUBUNIT ACRB-RELATED"/>
    <property type="match status" value="1"/>
</dbReference>
<organism evidence="12 13">
    <name type="scientific">Paraburkholderia domus</name>
    <dbReference type="NCBI Taxonomy" id="2793075"/>
    <lineage>
        <taxon>Bacteria</taxon>
        <taxon>Pseudomonadati</taxon>
        <taxon>Pseudomonadota</taxon>
        <taxon>Betaproteobacteria</taxon>
        <taxon>Burkholderiales</taxon>
        <taxon>Burkholderiaceae</taxon>
        <taxon>Paraburkholderia</taxon>
    </lineage>
</organism>
<dbReference type="GO" id="GO:0015562">
    <property type="term" value="F:efflux transmembrane transporter activity"/>
    <property type="evidence" value="ECO:0007669"/>
    <property type="project" value="InterPro"/>
</dbReference>
<feature type="transmembrane region" description="Helical" evidence="9">
    <location>
        <begin position="441"/>
        <end position="461"/>
    </location>
</feature>
<dbReference type="InterPro" id="IPR001036">
    <property type="entry name" value="Acrflvin-R"/>
</dbReference>
<dbReference type="PANTHER" id="PTHR32063">
    <property type="match status" value="1"/>
</dbReference>
<name>A0A9N8N5P1_9BURK</name>
<dbReference type="InterPro" id="IPR027463">
    <property type="entry name" value="AcrB_DN_DC_subdom"/>
</dbReference>
<dbReference type="GO" id="GO:0009636">
    <property type="term" value="P:response to toxic substance"/>
    <property type="evidence" value="ECO:0007669"/>
    <property type="project" value="UniProtKB-ARBA"/>
</dbReference>
<dbReference type="AlphaFoldDB" id="A0A9N8N5P1"/>
<comment type="subcellular location">
    <subcellularLocation>
        <location evidence="1 9">Cell inner membrane</location>
        <topology evidence="1 9">Multi-pass membrane protein</topology>
    </subcellularLocation>
</comment>
<evidence type="ECO:0000256" key="5">
    <source>
        <dbReference type="ARBA" id="ARBA00022519"/>
    </source>
</evidence>
<sequence>MLSAFCVKRPVFAIVLSLVIVIAGLVAMFNLPIAQYPELTPPQVTVTATYPGADSQTVADTVAAPIETQVNGVDNMIYMQSTSSPTGQMSLNVYFDTGTDPDIAQVQVQNRVNLALAQLPQSVQQNGVNVQKRSSSFLMLIAVYSPDGRYDQQYVGNYANLYVLDALKRVPGANQAQIMGDADLAMRIWLKPDRMAALGITTTDVQNAVASYNQQYGAGSIGQAPSSRGTVLSFPIVTPGRLAKPADFDNIIVRAANQNAAVVRIRDIGRAEVGLNSYALRSSLDGKPATIIAVYQQPGSNALQVSKGVRDVLAKMQTTLPQGIATKVSLDTTQFVKASIDEVVHTLIEAVILVILVVFVFLQSWRTTVIPVVAVFVSVIGTFAGLLALGFSINLLTLFALVLAIGIVVDDAIVVVENVERNMHQFNLSPREATLRAMEEVTGPVIAIVLVLSAVFIPVAFVSGTTGMLYKQFALTLVVSVVISGFVALTLSPALAAMILKPAHGKPWRVFAWFNAKFDNLTTRYTSGVRVVMRRATLSVLLCCAMLVAVWGLFEHIPGSFVPKEDQGYALAAAFLPDSASLDRTQKTTEQVAAMFKQHPAVEDSSALAGYSFIDGQYKTNAGTVFIALKDFKERSGSLKLSILGVMRSLVPQLREIQEAVVVPVAPPSIPGLGTQGGFEFWVQNRTDGTAAQLEATTRAFIAAASKRPELASLMTTIKSTSRQLRVEADNDKAAALGVPISNVYGALQTLFGSLYVSQYTLDSRVWQVILQAEPQYRDRVQDLQNVYVRQSDNKMVPIAGLVKTSYVSGPDLETRFNGFPAAKITGDAAAGYSSGQAIAAMEEVARATLPTGYAFAWSGEAYQEQKSGNTTVAVFAFGIVMVFLILAAQYESWSLPLSILTAVPFGIFGALVAIWLRGLDNDVYFQIGLVTLVGLAAKNAILIVEFAVEKRKEGMSSLEAAVEAARLRLRPIVMTSLAFILGAIPLAIAFGAGANSRHSIGTGIIGGMIAATSLALLFVPMFFHLITSLSERLGGKRGKSGDKPAAHENAHGKQPGTLTGEGDAR</sequence>
<evidence type="ECO:0000256" key="7">
    <source>
        <dbReference type="ARBA" id="ARBA00022989"/>
    </source>
</evidence>
<dbReference type="Gene3D" id="3.30.70.1430">
    <property type="entry name" value="Multidrug efflux transporter AcrB pore domain"/>
    <property type="match status" value="2"/>
</dbReference>
<feature type="transmembrane region" description="Helical" evidence="9">
    <location>
        <begin position="369"/>
        <end position="389"/>
    </location>
</feature>
<feature type="transmembrane region" description="Helical" evidence="9">
    <location>
        <begin position="12"/>
        <end position="33"/>
    </location>
</feature>
<dbReference type="GO" id="GO:0005886">
    <property type="term" value="C:plasma membrane"/>
    <property type="evidence" value="ECO:0007669"/>
    <property type="project" value="UniProtKB-SubCell"/>
</dbReference>
<feature type="transmembrane region" description="Helical" evidence="9">
    <location>
        <begin position="873"/>
        <end position="891"/>
    </location>
</feature>
<feature type="domain" description="SSD" evidence="11">
    <location>
        <begin position="372"/>
        <end position="498"/>
    </location>
</feature>
<evidence type="ECO:0000256" key="2">
    <source>
        <dbReference type="ARBA" id="ARBA00010942"/>
    </source>
</evidence>
<dbReference type="FunFam" id="1.20.1640.10:FF:000001">
    <property type="entry name" value="Efflux pump membrane transporter"/>
    <property type="match status" value="1"/>
</dbReference>
<comment type="similarity">
    <text evidence="2 9">Belongs to the resistance-nodulation-cell division (RND) (TC 2.A.6) family.</text>
</comment>
<dbReference type="SUPFAM" id="SSF82866">
    <property type="entry name" value="Multidrug efflux transporter AcrB transmembrane domain"/>
    <property type="match status" value="2"/>
</dbReference>
<keyword evidence="3 9" id="KW-0813">Transport</keyword>
<feature type="transmembrane region" description="Helical" evidence="9">
    <location>
        <begin position="1005"/>
        <end position="1028"/>
    </location>
</feature>
<gene>
    <name evidence="12" type="primary">bepE_3</name>
    <name evidence="12" type="ORF">R70211_06562</name>
</gene>
<proteinExistence type="inferred from homology"/>
<dbReference type="Gene3D" id="3.30.2090.10">
    <property type="entry name" value="Multidrug efflux transporter AcrB TolC docking domain, DN and DC subdomains"/>
    <property type="match status" value="2"/>
</dbReference>
<reference evidence="12" key="1">
    <citation type="submission" date="2021-02" db="EMBL/GenBank/DDBJ databases">
        <authorList>
            <person name="Vanwijnsberghe S."/>
        </authorList>
    </citation>
    <scope>NUCLEOTIDE SEQUENCE</scope>
    <source>
        <strain evidence="12">R-70211</strain>
    </source>
</reference>
<dbReference type="PRINTS" id="PR00702">
    <property type="entry name" value="ACRIFLAVINRP"/>
</dbReference>
<evidence type="ECO:0000313" key="13">
    <source>
        <dbReference type="Proteomes" id="UP000675121"/>
    </source>
</evidence>
<protein>
    <recommendedName>
        <fullName evidence="9">Efflux pump membrane transporter</fullName>
    </recommendedName>
</protein>
<evidence type="ECO:0000313" key="12">
    <source>
        <dbReference type="EMBL" id="CAE6955811.1"/>
    </source>
</evidence>
<evidence type="ECO:0000256" key="10">
    <source>
        <dbReference type="SAM" id="MobiDB-lite"/>
    </source>
</evidence>
<dbReference type="GO" id="GO:0042910">
    <property type="term" value="F:xenobiotic transmembrane transporter activity"/>
    <property type="evidence" value="ECO:0007669"/>
    <property type="project" value="TreeGrafter"/>
</dbReference>
<comment type="caution">
    <text evidence="12">The sequence shown here is derived from an EMBL/GenBank/DDBJ whole genome shotgun (WGS) entry which is preliminary data.</text>
</comment>
<keyword evidence="4" id="KW-1003">Cell membrane</keyword>
<dbReference type="SUPFAM" id="SSF82693">
    <property type="entry name" value="Multidrug efflux transporter AcrB pore domain, PN1, PN2, PC1 and PC2 subdomains"/>
    <property type="match status" value="3"/>
</dbReference>
<feature type="transmembrane region" description="Helical" evidence="9">
    <location>
        <begin position="536"/>
        <end position="554"/>
    </location>
</feature>
<feature type="transmembrane region" description="Helical" evidence="9">
    <location>
        <begin position="395"/>
        <end position="416"/>
    </location>
</feature>
<feature type="transmembrane region" description="Helical" evidence="9">
    <location>
        <begin position="898"/>
        <end position="918"/>
    </location>
</feature>
<keyword evidence="8 9" id="KW-0472">Membrane</keyword>
<dbReference type="Pfam" id="PF00873">
    <property type="entry name" value="ACR_tran"/>
    <property type="match status" value="1"/>
</dbReference>
<keyword evidence="13" id="KW-1185">Reference proteome</keyword>
<dbReference type="NCBIfam" id="NF000282">
    <property type="entry name" value="RND_permease_1"/>
    <property type="match status" value="1"/>
</dbReference>
<feature type="transmembrane region" description="Helical" evidence="9">
    <location>
        <begin position="343"/>
        <end position="362"/>
    </location>
</feature>
<evidence type="ECO:0000256" key="8">
    <source>
        <dbReference type="ARBA" id="ARBA00023136"/>
    </source>
</evidence>
<dbReference type="Gene3D" id="3.30.70.1440">
    <property type="entry name" value="Multidrug efflux transporter AcrB pore domain"/>
    <property type="match status" value="1"/>
</dbReference>
<dbReference type="InterPro" id="IPR000731">
    <property type="entry name" value="SSD"/>
</dbReference>
<dbReference type="NCBIfam" id="TIGR00915">
    <property type="entry name" value="2A0602"/>
    <property type="match status" value="1"/>
</dbReference>
<dbReference type="Proteomes" id="UP000675121">
    <property type="component" value="Unassembled WGS sequence"/>
</dbReference>
<dbReference type="InterPro" id="IPR004764">
    <property type="entry name" value="MdtF-like"/>
</dbReference>
<accession>A0A9N8N5P1</accession>
<feature type="transmembrane region" description="Helical" evidence="9">
    <location>
        <begin position="473"/>
        <end position="500"/>
    </location>
</feature>
<dbReference type="SUPFAM" id="SSF82714">
    <property type="entry name" value="Multidrug efflux transporter AcrB TolC docking domain, DN and DC subdomains"/>
    <property type="match status" value="2"/>
</dbReference>